<evidence type="ECO:0000259" key="18">
    <source>
        <dbReference type="PROSITE" id="PS50886"/>
    </source>
</evidence>
<evidence type="ECO:0000256" key="12">
    <source>
        <dbReference type="ARBA" id="ARBA00022884"/>
    </source>
</evidence>
<dbReference type="InterPro" id="IPR004495">
    <property type="entry name" value="Met-tRNA-synth_bsu_C"/>
</dbReference>
<dbReference type="InterPro" id="IPR013155">
    <property type="entry name" value="M/V/L/I-tRNA-synth_anticd-bd"/>
</dbReference>
<dbReference type="GO" id="GO:0005737">
    <property type="term" value="C:cytoplasm"/>
    <property type="evidence" value="ECO:0007669"/>
    <property type="project" value="UniProtKB-SubCell"/>
</dbReference>
<comment type="subunit">
    <text evidence="4 16">Homodimer.</text>
</comment>
<dbReference type="EC" id="6.1.1.10" evidence="16"/>
<dbReference type="FunFam" id="2.170.220.10:FF:000002">
    <property type="entry name" value="Methionine--tRNA ligase"/>
    <property type="match status" value="1"/>
</dbReference>
<keyword evidence="10 16" id="KW-0862">Zinc</keyword>
<dbReference type="FunFam" id="2.40.50.140:FF:000042">
    <property type="entry name" value="Methionine--tRNA ligase"/>
    <property type="match status" value="1"/>
</dbReference>
<keyword evidence="11 16" id="KW-0067">ATP-binding</keyword>
<dbReference type="SUPFAM" id="SSF50249">
    <property type="entry name" value="Nucleic acid-binding proteins"/>
    <property type="match status" value="1"/>
</dbReference>
<dbReference type="GO" id="GO:0004825">
    <property type="term" value="F:methionine-tRNA ligase activity"/>
    <property type="evidence" value="ECO:0007669"/>
    <property type="project" value="UniProtKB-UniRule"/>
</dbReference>
<dbReference type="Pfam" id="PF01406">
    <property type="entry name" value="tRNA-synt_1e"/>
    <property type="match status" value="1"/>
</dbReference>
<proteinExistence type="inferred from homology"/>
<evidence type="ECO:0000313" key="19">
    <source>
        <dbReference type="EMBL" id="QGP92013.1"/>
    </source>
</evidence>
<comment type="function">
    <text evidence="1 16">Is required not only for elongation of protein synthesis but also for the initiation of all mRNA translation through initiator tRNA(fMet) aminoacylation.</text>
</comment>
<evidence type="ECO:0000256" key="3">
    <source>
        <dbReference type="ARBA" id="ARBA00006590"/>
    </source>
</evidence>
<dbReference type="InterPro" id="IPR012340">
    <property type="entry name" value="NA-bd_OB-fold"/>
</dbReference>
<dbReference type="RefSeq" id="WP_156272638.1">
    <property type="nucleotide sequence ID" value="NZ_CP046244.1"/>
</dbReference>
<evidence type="ECO:0000256" key="8">
    <source>
        <dbReference type="ARBA" id="ARBA00022723"/>
    </source>
</evidence>
<dbReference type="NCBIfam" id="TIGR00398">
    <property type="entry name" value="metG"/>
    <property type="match status" value="1"/>
</dbReference>
<evidence type="ECO:0000256" key="15">
    <source>
        <dbReference type="ARBA" id="ARBA00047364"/>
    </source>
</evidence>
<dbReference type="SUPFAM" id="SSF47323">
    <property type="entry name" value="Anticodon-binding domain of a subclass of class I aminoacyl-tRNA synthetases"/>
    <property type="match status" value="1"/>
</dbReference>
<dbReference type="GO" id="GO:0005524">
    <property type="term" value="F:ATP binding"/>
    <property type="evidence" value="ECO:0007669"/>
    <property type="project" value="UniProtKB-UniRule"/>
</dbReference>
<evidence type="ECO:0000256" key="16">
    <source>
        <dbReference type="HAMAP-Rule" id="MF_01228"/>
    </source>
</evidence>
<keyword evidence="8 16" id="KW-0479">Metal-binding</keyword>
<feature type="binding site" evidence="16">
    <location>
        <position position="145"/>
    </location>
    <ligand>
        <name>Zn(2+)</name>
        <dbReference type="ChEBI" id="CHEBI:29105"/>
    </ligand>
</feature>
<dbReference type="PANTHER" id="PTHR43326:SF1">
    <property type="entry name" value="METHIONINE--TRNA LIGASE, MITOCHONDRIAL"/>
    <property type="match status" value="1"/>
</dbReference>
<dbReference type="HAMAP" id="MF_01228">
    <property type="entry name" value="Met_tRNA_synth_type2"/>
    <property type="match status" value="1"/>
</dbReference>
<dbReference type="CDD" id="cd07957">
    <property type="entry name" value="Anticodon_Ia_Met"/>
    <property type="match status" value="1"/>
</dbReference>
<organism evidence="19 20">
    <name type="scientific">Neomoorella glycerini</name>
    <dbReference type="NCBI Taxonomy" id="55779"/>
    <lineage>
        <taxon>Bacteria</taxon>
        <taxon>Bacillati</taxon>
        <taxon>Bacillota</taxon>
        <taxon>Clostridia</taxon>
        <taxon>Neomoorellales</taxon>
        <taxon>Neomoorellaceae</taxon>
        <taxon>Neomoorella</taxon>
    </lineage>
</organism>
<dbReference type="CDD" id="cd00814">
    <property type="entry name" value="MetRS_core"/>
    <property type="match status" value="1"/>
</dbReference>
<comment type="catalytic activity">
    <reaction evidence="15 16">
        <text>tRNA(Met) + L-methionine + ATP = L-methionyl-tRNA(Met) + AMP + diphosphate</text>
        <dbReference type="Rhea" id="RHEA:13481"/>
        <dbReference type="Rhea" id="RHEA-COMP:9667"/>
        <dbReference type="Rhea" id="RHEA-COMP:9698"/>
        <dbReference type="ChEBI" id="CHEBI:30616"/>
        <dbReference type="ChEBI" id="CHEBI:33019"/>
        <dbReference type="ChEBI" id="CHEBI:57844"/>
        <dbReference type="ChEBI" id="CHEBI:78442"/>
        <dbReference type="ChEBI" id="CHEBI:78530"/>
        <dbReference type="ChEBI" id="CHEBI:456215"/>
        <dbReference type="EC" id="6.1.1.10"/>
    </reaction>
</comment>
<dbReference type="InterPro" id="IPR001412">
    <property type="entry name" value="aa-tRNA-synth_I_CS"/>
</dbReference>
<evidence type="ECO:0000256" key="1">
    <source>
        <dbReference type="ARBA" id="ARBA00003314"/>
    </source>
</evidence>
<dbReference type="PROSITE" id="PS00178">
    <property type="entry name" value="AA_TRNA_LIGASE_I"/>
    <property type="match status" value="1"/>
</dbReference>
<dbReference type="Pfam" id="PF09334">
    <property type="entry name" value="tRNA-synt_1g"/>
    <property type="match status" value="1"/>
</dbReference>
<dbReference type="GO" id="GO:0006431">
    <property type="term" value="P:methionyl-tRNA aminoacylation"/>
    <property type="evidence" value="ECO:0007669"/>
    <property type="project" value="UniProtKB-UniRule"/>
</dbReference>
<dbReference type="CDD" id="cd02800">
    <property type="entry name" value="tRNA_bind_EcMetRS_like"/>
    <property type="match status" value="1"/>
</dbReference>
<dbReference type="GO" id="GO:0046872">
    <property type="term" value="F:metal ion binding"/>
    <property type="evidence" value="ECO:0007669"/>
    <property type="project" value="UniProtKB-KW"/>
</dbReference>
<keyword evidence="13 16" id="KW-0648">Protein biosynthesis</keyword>
<dbReference type="EMBL" id="CP046244">
    <property type="protein sequence ID" value="QGP92013.1"/>
    <property type="molecule type" value="Genomic_DNA"/>
</dbReference>
<evidence type="ECO:0000256" key="11">
    <source>
        <dbReference type="ARBA" id="ARBA00022840"/>
    </source>
</evidence>
<comment type="caution">
    <text evidence="16">Lacks conserved residue(s) required for the propagation of feature annotation.</text>
</comment>
<dbReference type="Proteomes" id="UP000425916">
    <property type="component" value="Chromosome"/>
</dbReference>
<keyword evidence="5 16" id="KW-0963">Cytoplasm</keyword>
<keyword evidence="20" id="KW-1185">Reference proteome</keyword>
<keyword evidence="7 16" id="KW-0436">Ligase</keyword>
<feature type="domain" description="TRNA-binding" evidence="18">
    <location>
        <begin position="551"/>
        <end position="651"/>
    </location>
</feature>
<dbReference type="InterPro" id="IPR015413">
    <property type="entry name" value="Methionyl/Leucyl_tRNA_Synth"/>
</dbReference>
<evidence type="ECO:0000256" key="6">
    <source>
        <dbReference type="ARBA" id="ARBA00022555"/>
    </source>
</evidence>
<evidence type="ECO:0000256" key="7">
    <source>
        <dbReference type="ARBA" id="ARBA00022598"/>
    </source>
</evidence>
<evidence type="ECO:0000256" key="4">
    <source>
        <dbReference type="ARBA" id="ARBA00011738"/>
    </source>
</evidence>
<dbReference type="Pfam" id="PF08264">
    <property type="entry name" value="Anticodon_1"/>
    <property type="match status" value="1"/>
</dbReference>
<dbReference type="NCBIfam" id="TIGR00399">
    <property type="entry name" value="metG_C_term"/>
    <property type="match status" value="1"/>
</dbReference>
<dbReference type="Gene3D" id="2.40.50.140">
    <property type="entry name" value="Nucleic acid-binding proteins"/>
    <property type="match status" value="1"/>
</dbReference>
<name>A0A6I5ZPZ0_9FIRM</name>
<evidence type="ECO:0000256" key="2">
    <source>
        <dbReference type="ARBA" id="ARBA00004496"/>
    </source>
</evidence>
<dbReference type="InterPro" id="IPR033911">
    <property type="entry name" value="MetRS_core"/>
</dbReference>
<dbReference type="Pfam" id="PF01588">
    <property type="entry name" value="tRNA_bind"/>
    <property type="match status" value="1"/>
</dbReference>
<accession>A0A6I5ZPZ0</accession>
<evidence type="ECO:0000256" key="17">
    <source>
        <dbReference type="SAM" id="MobiDB-lite"/>
    </source>
</evidence>
<dbReference type="InterPro" id="IPR014758">
    <property type="entry name" value="Met-tRNA_synth"/>
</dbReference>
<dbReference type="InterPro" id="IPR023457">
    <property type="entry name" value="Met-tRNA_synth_2"/>
</dbReference>
<dbReference type="InterPro" id="IPR014729">
    <property type="entry name" value="Rossmann-like_a/b/a_fold"/>
</dbReference>
<dbReference type="InterPro" id="IPR002547">
    <property type="entry name" value="tRNA-bd_dom"/>
</dbReference>
<dbReference type="OrthoDB" id="9810191at2"/>
<dbReference type="FunFam" id="1.10.730.10:FF:000026">
    <property type="entry name" value="Methionine--tRNA ligase"/>
    <property type="match status" value="1"/>
</dbReference>
<keyword evidence="14 16" id="KW-0030">Aminoacyl-tRNA synthetase</keyword>
<keyword evidence="9 16" id="KW-0547">Nucleotide-binding</keyword>
<evidence type="ECO:0000256" key="9">
    <source>
        <dbReference type="ARBA" id="ARBA00022741"/>
    </source>
</evidence>
<protein>
    <recommendedName>
        <fullName evidence="16">Methionine--tRNA ligase</fullName>
        <ecNumber evidence="16">6.1.1.10</ecNumber>
    </recommendedName>
    <alternativeName>
        <fullName evidence="16">Methionyl-tRNA synthetase</fullName>
        <shortName evidence="16">MetRS</shortName>
    </alternativeName>
</protein>
<evidence type="ECO:0000256" key="10">
    <source>
        <dbReference type="ARBA" id="ARBA00022833"/>
    </source>
</evidence>
<evidence type="ECO:0000313" key="20">
    <source>
        <dbReference type="Proteomes" id="UP000425916"/>
    </source>
</evidence>
<keyword evidence="6 16" id="KW-0820">tRNA-binding</keyword>
<keyword evidence="12 16" id="KW-0694">RNA-binding</keyword>
<dbReference type="PANTHER" id="PTHR43326">
    <property type="entry name" value="METHIONYL-TRNA SYNTHETASE"/>
    <property type="match status" value="1"/>
</dbReference>
<dbReference type="SUPFAM" id="SSF52374">
    <property type="entry name" value="Nucleotidylyl transferase"/>
    <property type="match status" value="1"/>
</dbReference>
<dbReference type="InterPro" id="IPR032678">
    <property type="entry name" value="tRNA-synt_1_cat_dom"/>
</dbReference>
<dbReference type="Gene3D" id="1.10.730.10">
    <property type="entry name" value="Isoleucyl-tRNA Synthetase, Domain 1"/>
    <property type="match status" value="1"/>
</dbReference>
<feature type="binding site" evidence="16">
    <location>
        <position position="131"/>
    </location>
    <ligand>
        <name>Zn(2+)</name>
        <dbReference type="ChEBI" id="CHEBI:29105"/>
    </ligand>
</feature>
<dbReference type="AlphaFoldDB" id="A0A6I5ZPZ0"/>
<feature type="binding site" evidence="16">
    <location>
        <position position="128"/>
    </location>
    <ligand>
        <name>Zn(2+)</name>
        <dbReference type="ChEBI" id="CHEBI:29105"/>
    </ligand>
</feature>
<feature type="region of interest" description="Disordered" evidence="17">
    <location>
        <begin position="516"/>
        <end position="542"/>
    </location>
</feature>
<dbReference type="PRINTS" id="PR01041">
    <property type="entry name" value="TRNASYNTHMET"/>
</dbReference>
<evidence type="ECO:0000256" key="5">
    <source>
        <dbReference type="ARBA" id="ARBA00022490"/>
    </source>
</evidence>
<evidence type="ECO:0000256" key="13">
    <source>
        <dbReference type="ARBA" id="ARBA00022917"/>
    </source>
</evidence>
<comment type="cofactor">
    <cofactor evidence="16">
        <name>Zn(2+)</name>
        <dbReference type="ChEBI" id="CHEBI:29105"/>
    </cofactor>
    <text evidence="16">Binds 1 zinc ion per subunit.</text>
</comment>
<dbReference type="Gene3D" id="3.40.50.620">
    <property type="entry name" value="HUPs"/>
    <property type="match status" value="1"/>
</dbReference>
<dbReference type="InterPro" id="IPR041872">
    <property type="entry name" value="Anticodon_Met"/>
</dbReference>
<dbReference type="GO" id="GO:0000049">
    <property type="term" value="F:tRNA binding"/>
    <property type="evidence" value="ECO:0007669"/>
    <property type="project" value="UniProtKB-UniRule"/>
</dbReference>
<comment type="similarity">
    <text evidence="3 16">Belongs to the class-I aminoacyl-tRNA synthetase family. MetG type 2A subfamily.</text>
</comment>
<dbReference type="PROSITE" id="PS50886">
    <property type="entry name" value="TRBD"/>
    <property type="match status" value="1"/>
</dbReference>
<feature type="short sequence motif" description="'KMSKS' region" evidence="16">
    <location>
        <begin position="297"/>
        <end position="301"/>
    </location>
</feature>
<feature type="binding site" evidence="16">
    <location>
        <position position="148"/>
    </location>
    <ligand>
        <name>Zn(2+)</name>
        <dbReference type="ChEBI" id="CHEBI:29105"/>
    </ligand>
</feature>
<reference evidence="19 20" key="1">
    <citation type="submission" date="2019-11" db="EMBL/GenBank/DDBJ databases">
        <title>Genome sequence of Moorella glycerini DSM11254.</title>
        <authorList>
            <person name="Poehlein A."/>
            <person name="Boeer T."/>
            <person name="Daniel R."/>
        </authorList>
    </citation>
    <scope>NUCLEOTIDE SEQUENCE [LARGE SCALE GENOMIC DNA]</scope>
    <source>
        <strain evidence="19 20">DSM 11254</strain>
    </source>
</reference>
<dbReference type="Gene3D" id="2.170.220.10">
    <property type="match status" value="1"/>
</dbReference>
<sequence>MGDKVFYVTTPIYYPSDKLHIGHALTTTMADTLARYKRLRGYDVYFLTGSDEHGQKIQRKAREADLPPQKYVDRIVATFQELWRRLNISYNDFIRTTEPRHTRVVQHLLQKIYDQGDIYKSTYEGWYCTPCETFWTERQLKDGNCPDCGRPVELVKEESYFFRMSKYADRLLQYIKEHPDFILPLSRRNEMISFIEGGLEDLCISRTTFDWGIPVPMDPRHVTYVWFDALTNYISALGYGTEDDHLFRKYWPAAVHLVGKDIVRFHTIIWPIILMAAGIDPPRQVFGHGWLLVDGGKMSKSKGNVVDPMVLIDRYGADAIRYFLLREMPYGADGYYSEEALITRLNTDLANDFGNLLSRTTAMIEKFNGGVIAAPSAPEPLDEELKAIARAVPDEVDAALNNFEFARALTAIWRLVNRANKYIEETAPWALAKDPLKKPRLQTVLYNLAEAMRQATIMVGPFMPGVPARVWEQLGLEGVPAALTWESLATWGGIPAGTRVRRGPALFPRIELNEQEGEGPVAGQETPAAAAPAVKEETAAKPGEEEITIEEFARIKLRVAEVLAAEKVANADKLLKLEVKVGDERRTIVAGIARYYRPEELVGKKVVIVANLKPAKLRGIVSQGMVLAAVADDTLSLVTPERAIQDGAQVR</sequence>
<evidence type="ECO:0000256" key="14">
    <source>
        <dbReference type="ARBA" id="ARBA00023146"/>
    </source>
</evidence>
<feature type="short sequence motif" description="'HIGH' region" evidence="16">
    <location>
        <begin position="13"/>
        <end position="23"/>
    </location>
</feature>
<gene>
    <name evidence="16 19" type="primary">metG</name>
    <name evidence="19" type="ORF">MGLY_13680</name>
</gene>
<dbReference type="InterPro" id="IPR009080">
    <property type="entry name" value="tRNAsynth_Ia_anticodon-bd"/>
</dbReference>
<dbReference type="NCBIfam" id="NF008900">
    <property type="entry name" value="PRK12267.1"/>
    <property type="match status" value="1"/>
</dbReference>
<comment type="subcellular location">
    <subcellularLocation>
        <location evidence="2 16">Cytoplasm</location>
    </subcellularLocation>
</comment>